<dbReference type="AlphaFoldDB" id="A0A395LIZ8"/>
<keyword evidence="1" id="KW-0472">Membrane</keyword>
<dbReference type="GO" id="GO:0016020">
    <property type="term" value="C:membrane"/>
    <property type="evidence" value="ECO:0007669"/>
    <property type="project" value="InterPro"/>
</dbReference>
<keyword evidence="3" id="KW-1185">Reference proteome</keyword>
<keyword evidence="1" id="KW-1133">Transmembrane helix</keyword>
<feature type="transmembrane region" description="Helical" evidence="1">
    <location>
        <begin position="74"/>
        <end position="94"/>
    </location>
</feature>
<evidence type="ECO:0000313" key="2">
    <source>
        <dbReference type="EMBL" id="RDS76976.1"/>
    </source>
</evidence>
<feature type="transmembrane region" description="Helical" evidence="1">
    <location>
        <begin position="12"/>
        <end position="37"/>
    </location>
</feature>
<evidence type="ECO:0000256" key="1">
    <source>
        <dbReference type="SAM" id="Phobius"/>
    </source>
</evidence>
<dbReference type="InterPro" id="IPR003425">
    <property type="entry name" value="CCB3/YggT"/>
</dbReference>
<comment type="caution">
    <text evidence="2">The sequence shown here is derived from an EMBL/GenBank/DDBJ whole genome shotgun (WGS) entry which is preliminary data.</text>
</comment>
<sequence>MEALYTIYRIIELLTNVLVMLIIVQFVIGLLLAFNVVSRGNDFVLAVYRSINSLLEPVLGPIRRIMPQTGAIDFSPLVLIIGLQIMLIILSSIIRSVG</sequence>
<dbReference type="RefSeq" id="WP_115491199.1">
    <property type="nucleotide sequence ID" value="NZ_JACHWW010000001.1"/>
</dbReference>
<reference evidence="2 3" key="1">
    <citation type="submission" date="2018-07" db="EMBL/GenBank/DDBJ databases">
        <title>Erythrobacter nanhaiensis sp. nov., a novel member of the genus Erythrobacter isolated from the South China Sea.</title>
        <authorList>
            <person name="Chen X."/>
            <person name="Liu J."/>
        </authorList>
    </citation>
    <scope>NUCLEOTIDE SEQUENCE [LARGE SCALE GENOMIC DNA]</scope>
    <source>
        <strain evidence="2 3">S-5</strain>
    </source>
</reference>
<proteinExistence type="predicted"/>
<gene>
    <name evidence="2" type="ORF">DL238_04710</name>
</gene>
<evidence type="ECO:0000313" key="3">
    <source>
        <dbReference type="Proteomes" id="UP000254101"/>
    </source>
</evidence>
<protein>
    <submittedName>
        <fullName evidence="2">YggT family protein</fullName>
    </submittedName>
</protein>
<dbReference type="OrthoDB" id="9814445at2"/>
<keyword evidence="1" id="KW-0812">Transmembrane</keyword>
<organism evidence="2 3">
    <name type="scientific">Alteriqipengyuania lutimaris</name>
    <dbReference type="NCBI Taxonomy" id="1538146"/>
    <lineage>
        <taxon>Bacteria</taxon>
        <taxon>Pseudomonadati</taxon>
        <taxon>Pseudomonadota</taxon>
        <taxon>Alphaproteobacteria</taxon>
        <taxon>Sphingomonadales</taxon>
        <taxon>Erythrobacteraceae</taxon>
        <taxon>Alteriqipengyuania</taxon>
    </lineage>
</organism>
<name>A0A395LIZ8_9SPHN</name>
<accession>A0A395LIZ8</accession>
<dbReference type="Pfam" id="PF02325">
    <property type="entry name" value="CCB3_YggT"/>
    <property type="match status" value="1"/>
</dbReference>
<dbReference type="Proteomes" id="UP000254101">
    <property type="component" value="Unassembled WGS sequence"/>
</dbReference>
<dbReference type="EMBL" id="QRBB01000001">
    <property type="protein sequence ID" value="RDS76976.1"/>
    <property type="molecule type" value="Genomic_DNA"/>
</dbReference>